<dbReference type="AlphaFoldDB" id="X1HXR7"/>
<sequence length="119" mass="13186">YGSNKWKTDITKLVNAFGADGTYITEFNLSWSSLDDYSTDEAIQAAALTEMIEYIKASCITRALYYAWKSDEFGVVKDDGTYRLLWNQALLNTGSVKSTIVPAKTATISLPNTIALIQN</sequence>
<protein>
    <recommendedName>
        <fullName evidence="2">GH26 domain-containing protein</fullName>
    </recommendedName>
</protein>
<comment type="caution">
    <text evidence="1">The sequence shown here is derived from an EMBL/GenBank/DDBJ whole genome shotgun (WGS) entry which is preliminary data.</text>
</comment>
<reference evidence="1" key="1">
    <citation type="journal article" date="2014" name="Front. Microbiol.">
        <title>High frequency of phylogenetically diverse reductive dehalogenase-homologous genes in deep subseafloor sedimentary metagenomes.</title>
        <authorList>
            <person name="Kawai M."/>
            <person name="Futagami T."/>
            <person name="Toyoda A."/>
            <person name="Takaki Y."/>
            <person name="Nishi S."/>
            <person name="Hori S."/>
            <person name="Arai W."/>
            <person name="Tsubouchi T."/>
            <person name="Morono Y."/>
            <person name="Uchiyama I."/>
            <person name="Ito T."/>
            <person name="Fujiyama A."/>
            <person name="Inagaki F."/>
            <person name="Takami H."/>
        </authorList>
    </citation>
    <scope>NUCLEOTIDE SEQUENCE</scope>
    <source>
        <strain evidence="1">Expedition CK06-06</strain>
    </source>
</reference>
<proteinExistence type="predicted"/>
<dbReference type="Gene3D" id="3.20.20.80">
    <property type="entry name" value="Glycosidases"/>
    <property type="match status" value="1"/>
</dbReference>
<evidence type="ECO:0008006" key="2">
    <source>
        <dbReference type="Google" id="ProtNLM"/>
    </source>
</evidence>
<gene>
    <name evidence="1" type="ORF">S03H2_33710</name>
</gene>
<feature type="non-terminal residue" evidence="1">
    <location>
        <position position="1"/>
    </location>
</feature>
<evidence type="ECO:0000313" key="1">
    <source>
        <dbReference type="EMBL" id="GAH50078.1"/>
    </source>
</evidence>
<dbReference type="EMBL" id="BARU01020535">
    <property type="protein sequence ID" value="GAH50078.1"/>
    <property type="molecule type" value="Genomic_DNA"/>
</dbReference>
<name>X1HXR7_9ZZZZ</name>
<organism evidence="1">
    <name type="scientific">marine sediment metagenome</name>
    <dbReference type="NCBI Taxonomy" id="412755"/>
    <lineage>
        <taxon>unclassified sequences</taxon>
        <taxon>metagenomes</taxon>
        <taxon>ecological metagenomes</taxon>
    </lineage>
</organism>
<accession>X1HXR7</accession>